<reference evidence="4 5" key="1">
    <citation type="submission" date="2019-09" db="EMBL/GenBank/DDBJ databases">
        <authorList>
            <person name="Ou C."/>
        </authorList>
    </citation>
    <scope>NUCLEOTIDE SEQUENCE [LARGE SCALE GENOMIC DNA]</scope>
    <source>
        <strain evidence="4">S2</strain>
        <tissue evidence="4">Leaf</tissue>
    </source>
</reference>
<gene>
    <name evidence="4" type="ORF">D8674_030163</name>
</gene>
<organism evidence="4 5">
    <name type="scientific">Pyrus ussuriensis x Pyrus communis</name>
    <dbReference type="NCBI Taxonomy" id="2448454"/>
    <lineage>
        <taxon>Eukaryota</taxon>
        <taxon>Viridiplantae</taxon>
        <taxon>Streptophyta</taxon>
        <taxon>Embryophyta</taxon>
        <taxon>Tracheophyta</taxon>
        <taxon>Spermatophyta</taxon>
        <taxon>Magnoliopsida</taxon>
        <taxon>eudicotyledons</taxon>
        <taxon>Gunneridae</taxon>
        <taxon>Pentapetalae</taxon>
        <taxon>rosids</taxon>
        <taxon>fabids</taxon>
        <taxon>Rosales</taxon>
        <taxon>Rosaceae</taxon>
        <taxon>Amygdaloideae</taxon>
        <taxon>Maleae</taxon>
        <taxon>Pyrus</taxon>
    </lineage>
</organism>
<reference evidence="5" key="2">
    <citation type="submission" date="2019-10" db="EMBL/GenBank/DDBJ databases">
        <title>A de novo genome assembly of a pear dwarfing rootstock.</title>
        <authorList>
            <person name="Wang F."/>
            <person name="Wang J."/>
            <person name="Li S."/>
            <person name="Zhang Y."/>
            <person name="Fang M."/>
            <person name="Ma L."/>
            <person name="Zhao Y."/>
            <person name="Jiang S."/>
        </authorList>
    </citation>
    <scope>NUCLEOTIDE SEQUENCE [LARGE SCALE GENOMIC DNA]</scope>
</reference>
<feature type="domain" description="Reverse transcriptase Ty1/copia-type" evidence="1">
    <location>
        <begin position="289"/>
        <end position="503"/>
    </location>
</feature>
<protein>
    <recommendedName>
        <fullName evidence="6">Retrovirus-related Pol polyprotein from transposon RE1</fullName>
    </recommendedName>
</protein>
<keyword evidence="5" id="KW-1185">Reference proteome</keyword>
<sequence>MIHGESNPRLCSVLLNEFNYLPWSRAISLALGGRSKLGYVNGTIKPPDSSSATFDAWHSNDQLVMSWILNSMEPKLSEIFSYSDSSHILWESIKEMYGSQHNAARVFELKKSLAGLKQGNQTFIQHLGSMKSMWNELDLYRPHTTESAALLKRADEDKVFQLLASLGVELPTRVLNSKSPFEVMKGRTADLTHFRIFGCTCYVHVQANHRDKLEPRAIKCVFMGYSSSQKGYKCYNPHTGKLVVSRDVRFDELVPFFNNHSPNSSQGESLMDIFPLPTLAEIHTDTPPYHPINLPKGKKAVGSRWIYKTKFNSNGTIERHKARLVARGFTQTYGIDYKETFAPVAKMNTVRVLLSVAVNHDWPLFQMDVKNAFLHGELQEEVYMKLPPGHPQEQEPTKVCKLHKAIYGLKQSPRAWYAKLSSVLEVAGFKRSHADSSLFVRSGVQGKLIVLIYVDDLIITGDNMDELEALKRSLHQQFAIKDLGTLKYFLGIEMATSSKGGNLVTWKSKKQTVVARSSAEAEYRAMAATASELIWLKSLLLDLGFTSKEPMSLFCDNQAAMHIASNPVFHERTKHIEVDCHFIRTQVQSKVIETVYTRSHDQLADLFTKALDFTQFQRLLFKLGSINPLDPA</sequence>
<dbReference type="InterPro" id="IPR043502">
    <property type="entry name" value="DNA/RNA_pol_sf"/>
</dbReference>
<dbReference type="Pfam" id="PF25597">
    <property type="entry name" value="SH3_retrovirus"/>
    <property type="match status" value="1"/>
</dbReference>
<dbReference type="AlphaFoldDB" id="A0A5N5EW05"/>
<evidence type="ECO:0000313" key="4">
    <source>
        <dbReference type="EMBL" id="KAB2594713.1"/>
    </source>
</evidence>
<evidence type="ECO:0000259" key="2">
    <source>
        <dbReference type="Pfam" id="PF14244"/>
    </source>
</evidence>
<dbReference type="CDD" id="cd09272">
    <property type="entry name" value="RNase_HI_RT_Ty1"/>
    <property type="match status" value="1"/>
</dbReference>
<dbReference type="InterPro" id="IPR029472">
    <property type="entry name" value="Copia-like_N"/>
</dbReference>
<dbReference type="OrthoDB" id="414945at2759"/>
<feature type="domain" description="Retrotransposon Copia-like N-terminal" evidence="2">
    <location>
        <begin position="9"/>
        <end position="47"/>
    </location>
</feature>
<evidence type="ECO:0000259" key="1">
    <source>
        <dbReference type="Pfam" id="PF07727"/>
    </source>
</evidence>
<dbReference type="Pfam" id="PF14244">
    <property type="entry name" value="Retrotran_gag_3"/>
    <property type="match status" value="1"/>
</dbReference>
<dbReference type="EMBL" id="SMOL01000781">
    <property type="protein sequence ID" value="KAB2594713.1"/>
    <property type="molecule type" value="Genomic_DNA"/>
</dbReference>
<dbReference type="PANTHER" id="PTHR37610:SF40">
    <property type="entry name" value="OS01G0909600 PROTEIN"/>
    <property type="match status" value="1"/>
</dbReference>
<accession>A0A5N5EW05</accession>
<evidence type="ECO:0000313" key="5">
    <source>
        <dbReference type="Proteomes" id="UP000327157"/>
    </source>
</evidence>
<evidence type="ECO:0008006" key="6">
    <source>
        <dbReference type="Google" id="ProtNLM"/>
    </source>
</evidence>
<dbReference type="Pfam" id="PF07727">
    <property type="entry name" value="RVT_2"/>
    <property type="match status" value="1"/>
</dbReference>
<comment type="caution">
    <text evidence="4">The sequence shown here is derived from an EMBL/GenBank/DDBJ whole genome shotgun (WGS) entry which is preliminary data.</text>
</comment>
<dbReference type="InterPro" id="IPR013103">
    <property type="entry name" value="RVT_2"/>
</dbReference>
<name>A0A5N5EW05_9ROSA</name>
<evidence type="ECO:0000259" key="3">
    <source>
        <dbReference type="Pfam" id="PF25597"/>
    </source>
</evidence>
<dbReference type="PANTHER" id="PTHR37610">
    <property type="entry name" value="CCHC-TYPE DOMAIN-CONTAINING PROTEIN"/>
    <property type="match status" value="1"/>
</dbReference>
<dbReference type="Proteomes" id="UP000327157">
    <property type="component" value="Chromosome 7"/>
</dbReference>
<dbReference type="SUPFAM" id="SSF56672">
    <property type="entry name" value="DNA/RNA polymerases"/>
    <property type="match status" value="1"/>
</dbReference>
<dbReference type="InterPro" id="IPR057670">
    <property type="entry name" value="SH3_retrovirus"/>
</dbReference>
<feature type="domain" description="Retroviral polymerase SH3-like" evidence="3">
    <location>
        <begin position="199"/>
        <end position="261"/>
    </location>
</feature>
<proteinExistence type="predicted"/>
<reference evidence="4 5" key="3">
    <citation type="submission" date="2019-11" db="EMBL/GenBank/DDBJ databases">
        <title>A de novo genome assembly of a pear dwarfing rootstock.</title>
        <authorList>
            <person name="Wang F."/>
            <person name="Wang J."/>
            <person name="Li S."/>
            <person name="Zhang Y."/>
            <person name="Fang M."/>
            <person name="Ma L."/>
            <person name="Zhao Y."/>
            <person name="Jiang S."/>
        </authorList>
    </citation>
    <scope>NUCLEOTIDE SEQUENCE [LARGE SCALE GENOMIC DNA]</scope>
    <source>
        <strain evidence="4">S2</strain>
        <tissue evidence="4">Leaf</tissue>
    </source>
</reference>